<feature type="compositionally biased region" description="Low complexity" evidence="8">
    <location>
        <begin position="745"/>
        <end position="756"/>
    </location>
</feature>
<dbReference type="PROSITE" id="PS50052">
    <property type="entry name" value="GUANYLATE_KINASE_2"/>
    <property type="match status" value="1"/>
</dbReference>
<feature type="compositionally biased region" description="Polar residues" evidence="8">
    <location>
        <begin position="108"/>
        <end position="129"/>
    </location>
</feature>
<feature type="region of interest" description="Disordered" evidence="8">
    <location>
        <begin position="617"/>
        <end position="715"/>
    </location>
</feature>
<dbReference type="InterPro" id="IPR027417">
    <property type="entry name" value="P-loop_NTPase"/>
</dbReference>
<evidence type="ECO:0000256" key="4">
    <source>
        <dbReference type="ARBA" id="ARBA00022741"/>
    </source>
</evidence>
<dbReference type="InterPro" id="IPR017665">
    <property type="entry name" value="Guanylate_kinase"/>
</dbReference>
<feature type="region of interest" description="Disordered" evidence="8">
    <location>
        <begin position="1209"/>
        <end position="1238"/>
    </location>
</feature>
<dbReference type="HOGENOM" id="CLU_235300_0_0_1"/>
<proteinExistence type="inferred from homology"/>
<keyword evidence="5 9" id="KW-0418">Kinase</keyword>
<gene>
    <name evidence="9" type="ORF">CGI_10027247</name>
</gene>
<dbReference type="InterPro" id="IPR011044">
    <property type="entry name" value="Quino_amine_DH_bsu"/>
</dbReference>
<feature type="compositionally biased region" description="Basic and acidic residues" evidence="8">
    <location>
        <begin position="688"/>
        <end position="699"/>
    </location>
</feature>
<feature type="compositionally biased region" description="Polar residues" evidence="8">
    <location>
        <begin position="662"/>
        <end position="675"/>
    </location>
</feature>
<dbReference type="CDD" id="cd00071">
    <property type="entry name" value="GMPK"/>
    <property type="match status" value="1"/>
</dbReference>
<dbReference type="Pfam" id="PF00625">
    <property type="entry name" value="Guanylate_kin"/>
    <property type="match status" value="1"/>
</dbReference>
<organism evidence="9">
    <name type="scientific">Magallana gigas</name>
    <name type="common">Pacific oyster</name>
    <name type="synonym">Crassostrea gigas</name>
    <dbReference type="NCBI Taxonomy" id="29159"/>
    <lineage>
        <taxon>Eukaryota</taxon>
        <taxon>Metazoa</taxon>
        <taxon>Spiralia</taxon>
        <taxon>Lophotrochozoa</taxon>
        <taxon>Mollusca</taxon>
        <taxon>Bivalvia</taxon>
        <taxon>Autobranchia</taxon>
        <taxon>Pteriomorphia</taxon>
        <taxon>Ostreida</taxon>
        <taxon>Ostreoidea</taxon>
        <taxon>Ostreidae</taxon>
        <taxon>Magallana</taxon>
    </lineage>
</organism>
<feature type="compositionally biased region" description="Low complexity" evidence="8">
    <location>
        <begin position="1098"/>
        <end position="1109"/>
    </location>
</feature>
<dbReference type="GO" id="GO:0005524">
    <property type="term" value="F:ATP binding"/>
    <property type="evidence" value="ECO:0007669"/>
    <property type="project" value="UniProtKB-KW"/>
</dbReference>
<feature type="compositionally biased region" description="Basic and acidic residues" evidence="8">
    <location>
        <begin position="89"/>
        <end position="98"/>
    </location>
</feature>
<feature type="compositionally biased region" description="Polar residues" evidence="8">
    <location>
        <begin position="436"/>
        <end position="449"/>
    </location>
</feature>
<feature type="compositionally biased region" description="Polar residues" evidence="8">
    <location>
        <begin position="769"/>
        <end position="787"/>
    </location>
</feature>
<dbReference type="Gene3D" id="3.40.50.300">
    <property type="entry name" value="P-loop containing nucleotide triphosphate hydrolases"/>
    <property type="match status" value="1"/>
</dbReference>
<dbReference type="NCBIfam" id="TIGR03263">
    <property type="entry name" value="guanyl_kin"/>
    <property type="match status" value="1"/>
</dbReference>
<comment type="similarity">
    <text evidence="1">Belongs to the guanylate kinase family.</text>
</comment>
<name>K1QYT8_MAGGI</name>
<evidence type="ECO:0000313" key="9">
    <source>
        <dbReference type="EMBL" id="EKC36349.1"/>
    </source>
</evidence>
<feature type="compositionally biased region" description="Basic and acidic residues" evidence="8">
    <location>
        <begin position="450"/>
        <end position="462"/>
    </location>
</feature>
<feature type="region of interest" description="Disordered" evidence="8">
    <location>
        <begin position="434"/>
        <end position="499"/>
    </location>
</feature>
<feature type="region of interest" description="Disordered" evidence="8">
    <location>
        <begin position="825"/>
        <end position="887"/>
    </location>
</feature>
<dbReference type="InterPro" id="IPR008145">
    <property type="entry name" value="GK/Ca_channel_bsu"/>
</dbReference>
<feature type="region of interest" description="Disordered" evidence="8">
    <location>
        <begin position="1052"/>
        <end position="1148"/>
    </location>
</feature>
<dbReference type="GO" id="GO:0004385">
    <property type="term" value="F:GMP kinase activity"/>
    <property type="evidence" value="ECO:0007669"/>
    <property type="project" value="UniProtKB-EC"/>
</dbReference>
<dbReference type="Gene3D" id="2.60.120.260">
    <property type="entry name" value="Galactose-binding domain-like"/>
    <property type="match status" value="1"/>
</dbReference>
<dbReference type="SMART" id="SM00382">
    <property type="entry name" value="AAA"/>
    <property type="match status" value="1"/>
</dbReference>
<dbReference type="EMBL" id="JH817380">
    <property type="protein sequence ID" value="EKC36349.1"/>
    <property type="molecule type" value="Genomic_DNA"/>
</dbReference>
<evidence type="ECO:0000256" key="1">
    <source>
        <dbReference type="ARBA" id="ARBA00005790"/>
    </source>
</evidence>
<dbReference type="Pfam" id="PF07738">
    <property type="entry name" value="Sad1_UNC"/>
    <property type="match status" value="1"/>
</dbReference>
<dbReference type="InterPro" id="IPR003593">
    <property type="entry name" value="AAA+_ATPase"/>
</dbReference>
<evidence type="ECO:0000256" key="7">
    <source>
        <dbReference type="SAM" id="Coils"/>
    </source>
</evidence>
<feature type="compositionally biased region" description="Basic and acidic residues" evidence="8">
    <location>
        <begin position="134"/>
        <end position="164"/>
    </location>
</feature>
<keyword evidence="7" id="KW-0175">Coiled coil</keyword>
<dbReference type="PANTHER" id="PTHR23117:SF13">
    <property type="entry name" value="GUANYLATE KINASE"/>
    <property type="match status" value="1"/>
</dbReference>
<dbReference type="PROSITE" id="PS51469">
    <property type="entry name" value="SUN"/>
    <property type="match status" value="1"/>
</dbReference>
<feature type="compositionally biased region" description="Polar residues" evidence="8">
    <location>
        <begin position="857"/>
        <end position="873"/>
    </location>
</feature>
<feature type="compositionally biased region" description="Polar residues" evidence="8">
    <location>
        <begin position="1073"/>
        <end position="1097"/>
    </location>
</feature>
<keyword evidence="3" id="KW-0808">Transferase</keyword>
<sequence length="1925" mass="213965">MGSMLAHIFSCGDQIALNEKGNEGEAGNPTVGDTSLDEAHSQQPRETVDDKSGEQKREESDHKESASPEQVKIHIQSNAQKEVSLTPDNEPKIEKQTQEEAQTETNEGSEISIKTQSSDDTYSGQSGKGSQVLRKVDSSQEEQSKDTTHIGSENKDEKGSEVKAETFMAEGEGSLEPGTEAEQSRPVQPDGSSSHTEVLTTTPEPEVNEEGKGIETFSEWRQKALAEEEKNKQKAEVLEQGVTTPKKQNGKKVNYASKECGAKILASNPEAENVNRILTSNRDDYMINPCTASKKWFVIELCEPIYVNEIEAGSYELFSSQPHNFSVNVSDRYPAKEYHSLGVFELTESRGLDKFPIKREHNYFVKYMKVELLTHYGEEHYCPLTMFRVYGIPVELDGEDDDLEGEQSGDNMEDTVMKLVKKVLNVEEKEEKLQLNTSLPLNATSNNVTDTKETDSSEKMKPCEPTAVVPKEKCDDRPVKTDPSQPEPPMPTSCPAHQKKPCGIPGTATDEMKPDLLDPAVSIVTKLEDHEQIPSEPVKPPLVSLIQSGDHTKPTTLYRMFLSCILPSRFKIRKRPNSTLSMCGYVMALRPQWFCVRGEFTLHSTCVSRSISHEPSIVAPSDQVDENPEEDIKVSITPTSDVVKTSAEDEGESQSPCFVPTPASTVDSQMPTVTQIPPAESDTPVQEGKVKPQETKAEQQEPSPSPVLSTSLNTMDKTETAEVKVTASVPVEKTQTVEIPPAVESTTSTDVDSKSSQPVLEPSVAIEVNTDSISETPQLPQAETLTISPVDLETSLPAASSSVDDSRTEQKMHLPEVNLASISTSNSVQMESSVENTAQNGQINEEDDEQTVGGARDSQTAPDVSDTPETQSDTKPESSFALSEDEIEYTPQKNLRLAKVPIMPLQKRETAIMRLTNRIKALETNVSLSSRFLDEMTQKFKRQSEEMQKLLSAKFENVTKDLKDAERRDHHQQEQINVLEHRLDNLTDLVYKLHDEMFNLNKQVIDRQLYFTSVEVFVLVCVLLLCRRRGKTSVTDMPPEVRRLIERVPVAMDVSHSPRRNSYTEGASRKQNKMLTVGTSLQKHSSDTSLANPVSVASSTSSISQSSTDQQRDIQRKKKKKRNKIQFSKSTEIQNLPKGLSSVSTENHSEAGLLFTSNKPKEQASNNSKPEKNVRGLLSYFWRDKQSSNREVQKRASCPIALPSSDQALKSSKTLASSCNGKSVRKSSSLETAASNKGSPNGHCVYVYPVVETTLPTVSCPRPPGVQHSGPPPDKSIAAQSGHAKRKSHKRASSEDFSPRKGDKSASFWVMRTALYKQITGFWRHLSSMAPQPIVISGPSGSGKSTLLTRLFQEFPNCFAFSVSHTTRKPRKGEQNEKDYFFVSMEDFEKMIKDGLFLEHAQFSGNRYGTSKMAVELIQKSGRLCVLDVEINGVKNIKQTDLNAKYVFVKPPSLEDLRKRLEGRGTETKESLQKRLDTAQEALEYAEQPGSYDHIIVNDDVDTAYSQLKSIVIDVRIGFSRWQVGSHRDMNGARAGLRISSEPKPINNLKPKQASKPFGDRKLSSSSFSASPPIRPPSQSSMSPPIRSPKGKPERPLSEKSPYPRSLSYERAPTGNSGFVRRISEDNIRGSPVSFSFPYGRDRFGSFCSSRSRSNSDAAIPEENLLFELTEIKKLKSDERDFNKKGVVWTSDGRLVIINFGNDQLKVFNENFQETISKKIPEGCRSISVGAGFNDIAITCQRRVYNYKVNEKTINESKCFVLNGNGYGISFAKEHYGVTVNIGGDGKSVALLNEDGRVVQVVEKIQRPNETHFKAFHLYLSLDPNRNVIYLSDVHRDMLLCVSFTEKLYWESKLPGKPRGICVVGNNIIVATTDGKLCVLSKDGTIVKTMPSLGYDPESLAFDDVTQRLAVSQYYKGWVHVYQLT</sequence>
<dbReference type="InterPro" id="IPR008144">
    <property type="entry name" value="Guanylate_kin-like_dom"/>
</dbReference>
<feature type="region of interest" description="Disordered" evidence="8">
    <location>
        <begin position="227"/>
        <end position="250"/>
    </location>
</feature>
<dbReference type="InterPro" id="IPR011042">
    <property type="entry name" value="6-blade_b-propeller_TolB-like"/>
</dbReference>
<feature type="compositionally biased region" description="Basic and acidic residues" evidence="8">
    <location>
        <begin position="1292"/>
        <end position="1303"/>
    </location>
</feature>
<feature type="region of interest" description="Disordered" evidence="8">
    <location>
        <begin position="739"/>
        <end position="809"/>
    </location>
</feature>
<dbReference type="FunFam" id="3.40.50.300:FF:000776">
    <property type="entry name" value="Guanylate kinase 2"/>
    <property type="match status" value="1"/>
</dbReference>
<reference evidence="9" key="1">
    <citation type="journal article" date="2012" name="Nature">
        <title>The oyster genome reveals stress adaptation and complexity of shell formation.</title>
        <authorList>
            <person name="Zhang G."/>
            <person name="Fang X."/>
            <person name="Guo X."/>
            <person name="Li L."/>
            <person name="Luo R."/>
            <person name="Xu F."/>
            <person name="Yang P."/>
            <person name="Zhang L."/>
            <person name="Wang X."/>
            <person name="Qi H."/>
            <person name="Xiong Z."/>
            <person name="Que H."/>
            <person name="Xie Y."/>
            <person name="Holland P.W."/>
            <person name="Paps J."/>
            <person name="Zhu Y."/>
            <person name="Wu F."/>
            <person name="Chen Y."/>
            <person name="Wang J."/>
            <person name="Peng C."/>
            <person name="Meng J."/>
            <person name="Yang L."/>
            <person name="Liu J."/>
            <person name="Wen B."/>
            <person name="Zhang N."/>
            <person name="Huang Z."/>
            <person name="Zhu Q."/>
            <person name="Feng Y."/>
            <person name="Mount A."/>
            <person name="Hedgecock D."/>
            <person name="Xu Z."/>
            <person name="Liu Y."/>
            <person name="Domazet-Loso T."/>
            <person name="Du Y."/>
            <person name="Sun X."/>
            <person name="Zhang S."/>
            <person name="Liu B."/>
            <person name="Cheng P."/>
            <person name="Jiang X."/>
            <person name="Li J."/>
            <person name="Fan D."/>
            <person name="Wang W."/>
            <person name="Fu W."/>
            <person name="Wang T."/>
            <person name="Wang B."/>
            <person name="Zhang J."/>
            <person name="Peng Z."/>
            <person name="Li Y."/>
            <person name="Li N."/>
            <person name="Wang J."/>
            <person name="Chen M."/>
            <person name="He Y."/>
            <person name="Tan F."/>
            <person name="Song X."/>
            <person name="Zheng Q."/>
            <person name="Huang R."/>
            <person name="Yang H."/>
            <person name="Du X."/>
            <person name="Chen L."/>
            <person name="Yang M."/>
            <person name="Gaffney P.M."/>
            <person name="Wang S."/>
            <person name="Luo L."/>
            <person name="She Z."/>
            <person name="Ming Y."/>
            <person name="Huang W."/>
            <person name="Zhang S."/>
            <person name="Huang B."/>
            <person name="Zhang Y."/>
            <person name="Qu T."/>
            <person name="Ni P."/>
            <person name="Miao G."/>
            <person name="Wang J."/>
            <person name="Wang Q."/>
            <person name="Steinberg C.E."/>
            <person name="Wang H."/>
            <person name="Li N."/>
            <person name="Qian L."/>
            <person name="Zhang G."/>
            <person name="Li Y."/>
            <person name="Yang H."/>
            <person name="Liu X."/>
            <person name="Wang J."/>
            <person name="Yin Y."/>
            <person name="Wang J."/>
        </authorList>
    </citation>
    <scope>NUCLEOTIDE SEQUENCE [LARGE SCALE GENOMIC DNA]</scope>
    <source>
        <strain evidence="9">05x7-T-G4-1.051#20</strain>
    </source>
</reference>
<evidence type="ECO:0000256" key="3">
    <source>
        <dbReference type="ARBA" id="ARBA00022679"/>
    </source>
</evidence>
<dbReference type="EC" id="2.7.4.8" evidence="2"/>
<protein>
    <recommendedName>
        <fullName evidence="2">guanylate kinase</fullName>
        <ecNumber evidence="2">2.7.4.8</ecNumber>
    </recommendedName>
</protein>
<feature type="compositionally biased region" description="Polar residues" evidence="8">
    <location>
        <begin position="700"/>
        <end position="715"/>
    </location>
</feature>
<dbReference type="SUPFAM" id="SSF52540">
    <property type="entry name" value="P-loop containing nucleoside triphosphate hydrolases"/>
    <property type="match status" value="1"/>
</dbReference>
<feature type="compositionally biased region" description="Polar residues" evidence="8">
    <location>
        <begin position="75"/>
        <end position="87"/>
    </location>
</feature>
<feature type="compositionally biased region" description="Low complexity" evidence="8">
    <location>
        <begin position="196"/>
        <end position="205"/>
    </location>
</feature>
<feature type="region of interest" description="Disordered" evidence="8">
    <location>
        <begin position="1536"/>
        <end position="1618"/>
    </location>
</feature>
<feature type="compositionally biased region" description="Basic and acidic residues" evidence="8">
    <location>
        <begin position="470"/>
        <end position="480"/>
    </location>
</feature>
<feature type="region of interest" description="Disordered" evidence="8">
    <location>
        <begin position="19"/>
        <end position="213"/>
    </location>
</feature>
<feature type="compositionally biased region" description="Polar residues" evidence="8">
    <location>
        <begin position="825"/>
        <end position="843"/>
    </location>
</feature>
<accession>K1QYT8</accession>
<feature type="compositionally biased region" description="Basic and acidic residues" evidence="8">
    <location>
        <begin position="46"/>
        <end position="66"/>
    </location>
</feature>
<evidence type="ECO:0000256" key="2">
    <source>
        <dbReference type="ARBA" id="ARBA00012961"/>
    </source>
</evidence>
<dbReference type="PANTHER" id="PTHR23117">
    <property type="entry name" value="GUANYLATE KINASE-RELATED"/>
    <property type="match status" value="1"/>
</dbReference>
<dbReference type="Gene3D" id="2.120.10.30">
    <property type="entry name" value="TolB, C-terminal domain"/>
    <property type="match status" value="1"/>
</dbReference>
<feature type="coiled-coil region" evidence="7">
    <location>
        <begin position="905"/>
        <end position="982"/>
    </location>
</feature>
<evidence type="ECO:0000256" key="6">
    <source>
        <dbReference type="ARBA" id="ARBA00022840"/>
    </source>
</evidence>
<evidence type="ECO:0000256" key="8">
    <source>
        <dbReference type="SAM" id="MobiDB-lite"/>
    </source>
</evidence>
<feature type="region of interest" description="Disordered" evidence="8">
    <location>
        <begin position="1259"/>
        <end position="1303"/>
    </location>
</feature>
<feature type="compositionally biased region" description="Basic residues" evidence="8">
    <location>
        <begin position="1115"/>
        <end position="1124"/>
    </location>
</feature>
<dbReference type="InterPro" id="IPR012919">
    <property type="entry name" value="SUN_dom"/>
</dbReference>
<dbReference type="GO" id="GO:0005829">
    <property type="term" value="C:cytosol"/>
    <property type="evidence" value="ECO:0007669"/>
    <property type="project" value="TreeGrafter"/>
</dbReference>
<feature type="compositionally biased region" description="Basic and acidic residues" evidence="8">
    <location>
        <begin position="227"/>
        <end position="237"/>
    </location>
</feature>
<dbReference type="HAMAP" id="MF_00328">
    <property type="entry name" value="Guanylate_kinase"/>
    <property type="match status" value="1"/>
</dbReference>
<keyword evidence="6" id="KW-0067">ATP-binding</keyword>
<dbReference type="InParanoid" id="K1QYT8"/>
<dbReference type="SMART" id="SM00072">
    <property type="entry name" value="GuKc"/>
    <property type="match status" value="1"/>
</dbReference>
<keyword evidence="4" id="KW-0547">Nucleotide-binding</keyword>
<dbReference type="SUPFAM" id="SSF50969">
    <property type="entry name" value="YVTN repeat-like/Quinoprotein amine dehydrogenase"/>
    <property type="match status" value="1"/>
</dbReference>
<evidence type="ECO:0000256" key="5">
    <source>
        <dbReference type="ARBA" id="ARBA00022777"/>
    </source>
</evidence>